<keyword evidence="6 7" id="KW-0472">Membrane</keyword>
<organism evidence="9 10">
    <name type="scientific">Dorea formicigenerans</name>
    <dbReference type="NCBI Taxonomy" id="39486"/>
    <lineage>
        <taxon>Bacteria</taxon>
        <taxon>Bacillati</taxon>
        <taxon>Bacillota</taxon>
        <taxon>Clostridia</taxon>
        <taxon>Lachnospirales</taxon>
        <taxon>Lachnospiraceae</taxon>
        <taxon>Dorea</taxon>
    </lineage>
</organism>
<accession>A0A413QIY8</accession>
<evidence type="ECO:0000313" key="9">
    <source>
        <dbReference type="EMBL" id="RGZ99146.1"/>
    </source>
</evidence>
<gene>
    <name evidence="9" type="ORF">DW957_10240</name>
</gene>
<keyword evidence="5 7" id="KW-1133">Transmembrane helix</keyword>
<keyword evidence="3" id="KW-1003">Cell membrane</keyword>
<protein>
    <submittedName>
        <fullName evidence="9">Carbohydrate ABC transporter permease</fullName>
    </submittedName>
</protein>
<feature type="transmembrane region" description="Helical" evidence="7">
    <location>
        <begin position="39"/>
        <end position="57"/>
    </location>
</feature>
<dbReference type="CDD" id="cd06261">
    <property type="entry name" value="TM_PBP2"/>
    <property type="match status" value="1"/>
</dbReference>
<comment type="subcellular location">
    <subcellularLocation>
        <location evidence="1 7">Cell membrane</location>
        <topology evidence="1 7">Multi-pass membrane protein</topology>
    </subcellularLocation>
</comment>
<evidence type="ECO:0000256" key="5">
    <source>
        <dbReference type="ARBA" id="ARBA00022989"/>
    </source>
</evidence>
<dbReference type="AlphaFoldDB" id="A0A413QIY8"/>
<evidence type="ECO:0000256" key="2">
    <source>
        <dbReference type="ARBA" id="ARBA00022448"/>
    </source>
</evidence>
<evidence type="ECO:0000313" key="10">
    <source>
        <dbReference type="Proteomes" id="UP000284962"/>
    </source>
</evidence>
<dbReference type="PANTHER" id="PTHR43744">
    <property type="entry name" value="ABC TRANSPORTER PERMEASE PROTEIN MG189-RELATED-RELATED"/>
    <property type="match status" value="1"/>
</dbReference>
<evidence type="ECO:0000256" key="4">
    <source>
        <dbReference type="ARBA" id="ARBA00022692"/>
    </source>
</evidence>
<sequence length="207" mass="23264">MFNSFKVAVPFTLLSVYFSSATAYGIHNYEFKGKKAAWAFIMAVMMVPTQVFAIGFYQFMMKINLLDTYWPLIIPGITTPAVVFFMKQYMEGALSKELVEAARIDGSSEIRTFNTIVIPLMKPAIATQAIFQFVASWNNLFMPTLIISSSKKKTLTMFVQMLTSESFRTDYGVVFLGLAITILPMLVMYIILSRFIVEGVSLGGVKE</sequence>
<evidence type="ECO:0000256" key="1">
    <source>
        <dbReference type="ARBA" id="ARBA00004651"/>
    </source>
</evidence>
<dbReference type="EMBL" id="QSEW01000011">
    <property type="protein sequence ID" value="RGZ99146.1"/>
    <property type="molecule type" value="Genomic_DNA"/>
</dbReference>
<evidence type="ECO:0000256" key="3">
    <source>
        <dbReference type="ARBA" id="ARBA00022475"/>
    </source>
</evidence>
<reference evidence="9 10" key="1">
    <citation type="submission" date="2018-08" db="EMBL/GenBank/DDBJ databases">
        <title>A genome reference for cultivated species of the human gut microbiota.</title>
        <authorList>
            <person name="Zou Y."/>
            <person name="Xue W."/>
            <person name="Luo G."/>
        </authorList>
    </citation>
    <scope>NUCLEOTIDE SEQUENCE [LARGE SCALE GENOMIC DNA]</scope>
    <source>
        <strain evidence="9 10">AM46-16</strain>
    </source>
</reference>
<dbReference type="Proteomes" id="UP000284962">
    <property type="component" value="Unassembled WGS sequence"/>
</dbReference>
<dbReference type="Gene3D" id="1.10.3720.10">
    <property type="entry name" value="MetI-like"/>
    <property type="match status" value="1"/>
</dbReference>
<feature type="domain" description="ABC transmembrane type-1" evidence="8">
    <location>
        <begin position="1"/>
        <end position="192"/>
    </location>
</feature>
<dbReference type="InterPro" id="IPR035906">
    <property type="entry name" value="MetI-like_sf"/>
</dbReference>
<evidence type="ECO:0000259" key="8">
    <source>
        <dbReference type="PROSITE" id="PS50928"/>
    </source>
</evidence>
<dbReference type="GO" id="GO:0055085">
    <property type="term" value="P:transmembrane transport"/>
    <property type="evidence" value="ECO:0007669"/>
    <property type="project" value="InterPro"/>
</dbReference>
<dbReference type="GO" id="GO:0005886">
    <property type="term" value="C:plasma membrane"/>
    <property type="evidence" value="ECO:0007669"/>
    <property type="project" value="UniProtKB-SubCell"/>
</dbReference>
<evidence type="ECO:0000256" key="7">
    <source>
        <dbReference type="RuleBase" id="RU363032"/>
    </source>
</evidence>
<dbReference type="PANTHER" id="PTHR43744:SF2">
    <property type="entry name" value="ARABINOOLIGOSACCHARIDES TRANSPORT SYSTEM PERMEASE PROTEIN ARAQ"/>
    <property type="match status" value="1"/>
</dbReference>
<evidence type="ECO:0000256" key="6">
    <source>
        <dbReference type="ARBA" id="ARBA00023136"/>
    </source>
</evidence>
<keyword evidence="2 7" id="KW-0813">Transport</keyword>
<keyword evidence="4 7" id="KW-0812">Transmembrane</keyword>
<dbReference type="PROSITE" id="PS50928">
    <property type="entry name" value="ABC_TM1"/>
    <property type="match status" value="1"/>
</dbReference>
<name>A0A413QIY8_9FIRM</name>
<feature type="transmembrane region" description="Helical" evidence="7">
    <location>
        <begin position="69"/>
        <end position="86"/>
    </location>
</feature>
<dbReference type="InterPro" id="IPR000515">
    <property type="entry name" value="MetI-like"/>
</dbReference>
<dbReference type="SUPFAM" id="SSF161098">
    <property type="entry name" value="MetI-like"/>
    <property type="match status" value="1"/>
</dbReference>
<feature type="transmembrane region" description="Helical" evidence="7">
    <location>
        <begin position="171"/>
        <end position="192"/>
    </location>
</feature>
<proteinExistence type="inferred from homology"/>
<dbReference type="Pfam" id="PF00528">
    <property type="entry name" value="BPD_transp_1"/>
    <property type="match status" value="1"/>
</dbReference>
<comment type="similarity">
    <text evidence="7">Belongs to the binding-protein-dependent transport system permease family.</text>
</comment>
<feature type="transmembrane region" description="Helical" evidence="7">
    <location>
        <begin position="129"/>
        <end position="150"/>
    </location>
</feature>
<comment type="caution">
    <text evidence="9">The sequence shown here is derived from an EMBL/GenBank/DDBJ whole genome shotgun (WGS) entry which is preliminary data.</text>
</comment>